<reference evidence="9 10" key="1">
    <citation type="submission" date="2019-07" db="EMBL/GenBank/DDBJ databases">
        <title>Whole genome shotgun sequence of Cellulomonas aerilata NBRC 106308.</title>
        <authorList>
            <person name="Hosoyama A."/>
            <person name="Uohara A."/>
            <person name="Ohji S."/>
            <person name="Ichikawa N."/>
        </authorList>
    </citation>
    <scope>NUCLEOTIDE SEQUENCE [LARGE SCALE GENOMIC DNA]</scope>
    <source>
        <strain evidence="9 10">NBRC 106308</strain>
    </source>
</reference>
<dbReference type="SUPFAM" id="SSF142764">
    <property type="entry name" value="YgbK-like"/>
    <property type="match status" value="1"/>
</dbReference>
<sequence>MSLRIAVLADDLTGAGDTAVQFARAGWTAELQLVPAETAAEVLAVTTDSRACTPDEAARRVSAATSDLRAAGARHLYKKIDSTLRGQLAAEIHAVLSALPPGVVAVVCPAFPAVGRTVRDGTLLVSGTPVSETAVGTDPVTPLTTSSIPALLDAPLVALDPQGSPADWARTLLSAGPVVVVDAQDDADLHRVATAVVELGERAVAVGSAGLAEPLAEMWRGEAPTLTALVVVTSLHDAAREQSRALVAAGAVCHEPTGEQLLDDTAWAQFVDAVLASAEQQPEVLLLRAPERGGAAVTPVLVADRLAGAATAVLRRATVAGLVVTGGDGARAVMAELEATGIRLHGQIAPGVPLGRLVGGWAAGLAVATKAGGFGDTDVLITAAQDVRRDRSFE</sequence>
<dbReference type="Proteomes" id="UP000321181">
    <property type="component" value="Unassembled WGS sequence"/>
</dbReference>
<dbReference type="Gene3D" id="3.40.980.20">
    <property type="entry name" value="Four-carbon acid sugar kinase, nucleotide binding domain"/>
    <property type="match status" value="1"/>
</dbReference>
<comment type="caution">
    <text evidence="9">The sequence shown here is derived from an EMBL/GenBank/DDBJ whole genome shotgun (WGS) entry which is preliminary data.</text>
</comment>
<protein>
    <recommendedName>
        <fullName evidence="11">Four-carbon acid sugar kinase family protein</fullName>
    </recommendedName>
</protein>
<dbReference type="GO" id="GO:0016301">
    <property type="term" value="F:kinase activity"/>
    <property type="evidence" value="ECO:0007669"/>
    <property type="project" value="UniProtKB-KW"/>
</dbReference>
<evidence type="ECO:0000313" key="10">
    <source>
        <dbReference type="Proteomes" id="UP000321181"/>
    </source>
</evidence>
<dbReference type="AlphaFoldDB" id="A0A512DFH3"/>
<dbReference type="Pfam" id="PF07005">
    <property type="entry name" value="SBD_N"/>
    <property type="match status" value="1"/>
</dbReference>
<evidence type="ECO:0000259" key="8">
    <source>
        <dbReference type="Pfam" id="PF17042"/>
    </source>
</evidence>
<dbReference type="InterPro" id="IPR037051">
    <property type="entry name" value="4-carb_acid_sugar_kinase_N_sf"/>
</dbReference>
<feature type="domain" description="Four-carbon acid sugar kinase N-terminal" evidence="7">
    <location>
        <begin position="5"/>
        <end position="214"/>
    </location>
</feature>
<feature type="domain" description="Four-carbon acid sugar kinase nucleotide binding" evidence="8">
    <location>
        <begin position="229"/>
        <end position="380"/>
    </location>
</feature>
<keyword evidence="3" id="KW-0547">Nucleotide-binding</keyword>
<dbReference type="InterPro" id="IPR031475">
    <property type="entry name" value="NBD_C"/>
</dbReference>
<evidence type="ECO:0000313" key="9">
    <source>
        <dbReference type="EMBL" id="GEO35249.1"/>
    </source>
</evidence>
<dbReference type="OrthoDB" id="191465at2"/>
<keyword evidence="5" id="KW-0067">ATP-binding</keyword>
<keyword evidence="4" id="KW-0418">Kinase</keyword>
<evidence type="ECO:0008006" key="11">
    <source>
        <dbReference type="Google" id="ProtNLM"/>
    </source>
</evidence>
<dbReference type="Gene3D" id="3.40.50.10840">
    <property type="entry name" value="Putative sugar-binding, N-terminal domain"/>
    <property type="match status" value="1"/>
</dbReference>
<keyword evidence="10" id="KW-1185">Reference proteome</keyword>
<evidence type="ECO:0000256" key="5">
    <source>
        <dbReference type="ARBA" id="ARBA00022840"/>
    </source>
</evidence>
<keyword evidence="2" id="KW-0808">Transferase</keyword>
<evidence type="ECO:0000256" key="1">
    <source>
        <dbReference type="ARBA" id="ARBA00005715"/>
    </source>
</evidence>
<evidence type="ECO:0000256" key="4">
    <source>
        <dbReference type="ARBA" id="ARBA00022777"/>
    </source>
</evidence>
<evidence type="ECO:0000259" key="7">
    <source>
        <dbReference type="Pfam" id="PF07005"/>
    </source>
</evidence>
<dbReference type="Pfam" id="PF17042">
    <property type="entry name" value="NBD_C"/>
    <property type="match status" value="1"/>
</dbReference>
<accession>A0A512DFH3</accession>
<dbReference type="InterPro" id="IPR042213">
    <property type="entry name" value="NBD_C_sf"/>
</dbReference>
<dbReference type="InterPro" id="IPR010737">
    <property type="entry name" value="4-carb_acid_sugar_kinase_N"/>
</dbReference>
<gene>
    <name evidence="9" type="ORF">CAE01nite_29740</name>
</gene>
<dbReference type="GO" id="GO:0005524">
    <property type="term" value="F:ATP binding"/>
    <property type="evidence" value="ECO:0007669"/>
    <property type="project" value="UniProtKB-KW"/>
</dbReference>
<dbReference type="RefSeq" id="WP_146906126.1">
    <property type="nucleotide sequence ID" value="NZ_BAAARM010000005.1"/>
</dbReference>
<comment type="similarity">
    <text evidence="1">Belongs to the four-carbon acid sugar kinase family.</text>
</comment>
<evidence type="ECO:0000256" key="3">
    <source>
        <dbReference type="ARBA" id="ARBA00022741"/>
    </source>
</evidence>
<proteinExistence type="inferred from homology"/>
<organism evidence="9 10">
    <name type="scientific">Cellulomonas aerilata</name>
    <dbReference type="NCBI Taxonomy" id="515326"/>
    <lineage>
        <taxon>Bacteria</taxon>
        <taxon>Bacillati</taxon>
        <taxon>Actinomycetota</taxon>
        <taxon>Actinomycetes</taxon>
        <taxon>Micrococcales</taxon>
        <taxon>Cellulomonadaceae</taxon>
        <taxon>Cellulomonas</taxon>
    </lineage>
</organism>
<keyword evidence="6" id="KW-0119">Carbohydrate metabolism</keyword>
<name>A0A512DFH3_9CELL</name>
<evidence type="ECO:0000256" key="2">
    <source>
        <dbReference type="ARBA" id="ARBA00022679"/>
    </source>
</evidence>
<evidence type="ECO:0000256" key="6">
    <source>
        <dbReference type="ARBA" id="ARBA00023277"/>
    </source>
</evidence>
<dbReference type="EMBL" id="BJYY01000018">
    <property type="protein sequence ID" value="GEO35249.1"/>
    <property type="molecule type" value="Genomic_DNA"/>
</dbReference>